<sequence length="312" mass="34596">MDAMNPTNSGPASGLTDLNLLRVFLAIWDLRSLTAAGERLGLTQPAVSHSLRRLRTLFDDPLFVRTPQTMVPTEAAIRLHGPLDEAFSIISLAMQAHGHFDPASASRVFKLSMSDMSEFYFLPPLLAALEGSAPKIRFEIVQLASESAAAAMRAGEIDLALGYVPGLAEGCISDTLFYDEHVCLIRAGHPLKAKKASKEDLAALRYVYASTNATGHRMIEQWLAELGMERDIVLRLPHFTVAQEIVRSTDLAMIFPRSIAERFNRSRAFRLLALPFDLPAIEVKIHTHVRFASDAGIRWLRDTLLDMFAAKR</sequence>
<dbReference type="InterPro" id="IPR005119">
    <property type="entry name" value="LysR_subst-bd"/>
</dbReference>
<accession>A0A242M9E9</accession>
<dbReference type="Pfam" id="PF00126">
    <property type="entry name" value="HTH_1"/>
    <property type="match status" value="1"/>
</dbReference>
<dbReference type="SUPFAM" id="SSF46785">
    <property type="entry name" value="Winged helix' DNA-binding domain"/>
    <property type="match status" value="1"/>
</dbReference>
<dbReference type="GO" id="GO:0003700">
    <property type="term" value="F:DNA-binding transcription factor activity"/>
    <property type="evidence" value="ECO:0007669"/>
    <property type="project" value="InterPro"/>
</dbReference>
<name>A0A242M9E9_CABSO</name>
<dbReference type="CDD" id="cd08459">
    <property type="entry name" value="PBP2_DntR_NahR_LinR_like"/>
    <property type="match status" value="1"/>
</dbReference>
<dbReference type="Gene3D" id="3.40.190.10">
    <property type="entry name" value="Periplasmic binding protein-like II"/>
    <property type="match status" value="2"/>
</dbReference>
<evidence type="ECO:0000256" key="3">
    <source>
        <dbReference type="ARBA" id="ARBA00023125"/>
    </source>
</evidence>
<organism evidence="6 7">
    <name type="scientific">Caballeronia sordidicola</name>
    <name type="common">Burkholderia sordidicola</name>
    <dbReference type="NCBI Taxonomy" id="196367"/>
    <lineage>
        <taxon>Bacteria</taxon>
        <taxon>Pseudomonadati</taxon>
        <taxon>Pseudomonadota</taxon>
        <taxon>Betaproteobacteria</taxon>
        <taxon>Burkholderiales</taxon>
        <taxon>Burkholderiaceae</taxon>
        <taxon>Caballeronia</taxon>
    </lineage>
</organism>
<evidence type="ECO:0000256" key="4">
    <source>
        <dbReference type="ARBA" id="ARBA00023163"/>
    </source>
</evidence>
<feature type="domain" description="HTH lysR-type" evidence="5">
    <location>
        <begin position="16"/>
        <end position="73"/>
    </location>
</feature>
<dbReference type="AlphaFoldDB" id="A0A242M9E9"/>
<evidence type="ECO:0000259" key="5">
    <source>
        <dbReference type="PROSITE" id="PS50931"/>
    </source>
</evidence>
<gene>
    <name evidence="6" type="ORF">PAMC26510_30190</name>
</gene>
<evidence type="ECO:0000313" key="7">
    <source>
        <dbReference type="Proteomes" id="UP000194546"/>
    </source>
</evidence>
<dbReference type="PROSITE" id="PS50931">
    <property type="entry name" value="HTH_LYSR"/>
    <property type="match status" value="1"/>
</dbReference>
<reference evidence="6 7" key="1">
    <citation type="submission" date="2017-03" db="EMBL/GenBank/DDBJ databases">
        <title>Genome analysis of strain PAMC 26510.</title>
        <authorList>
            <person name="Oh H.-M."/>
            <person name="Yang J.-A."/>
        </authorList>
    </citation>
    <scope>NUCLEOTIDE SEQUENCE [LARGE SCALE GENOMIC DNA]</scope>
    <source>
        <strain evidence="6 7">PAMC 26510</strain>
    </source>
</reference>
<protein>
    <recommendedName>
        <fullName evidence="5">HTH lysR-type domain-containing protein</fullName>
    </recommendedName>
</protein>
<dbReference type="InterPro" id="IPR036388">
    <property type="entry name" value="WH-like_DNA-bd_sf"/>
</dbReference>
<dbReference type="InterPro" id="IPR000847">
    <property type="entry name" value="LysR_HTH_N"/>
</dbReference>
<dbReference type="InterPro" id="IPR050389">
    <property type="entry name" value="LysR-type_TF"/>
</dbReference>
<dbReference type="Proteomes" id="UP000194546">
    <property type="component" value="Unassembled WGS sequence"/>
</dbReference>
<comment type="caution">
    <text evidence="6">The sequence shown here is derived from an EMBL/GenBank/DDBJ whole genome shotgun (WGS) entry which is preliminary data.</text>
</comment>
<dbReference type="PANTHER" id="PTHR30118:SF15">
    <property type="entry name" value="TRANSCRIPTIONAL REGULATORY PROTEIN"/>
    <property type="match status" value="1"/>
</dbReference>
<evidence type="ECO:0000256" key="1">
    <source>
        <dbReference type="ARBA" id="ARBA00009437"/>
    </source>
</evidence>
<dbReference type="Pfam" id="PF03466">
    <property type="entry name" value="LysR_substrate"/>
    <property type="match status" value="1"/>
</dbReference>
<keyword evidence="4" id="KW-0804">Transcription</keyword>
<dbReference type="Gene3D" id="1.10.10.10">
    <property type="entry name" value="Winged helix-like DNA-binding domain superfamily/Winged helix DNA-binding domain"/>
    <property type="match status" value="1"/>
</dbReference>
<keyword evidence="2" id="KW-0805">Transcription regulation</keyword>
<dbReference type="GO" id="GO:0003677">
    <property type="term" value="F:DNA binding"/>
    <property type="evidence" value="ECO:0007669"/>
    <property type="project" value="UniProtKB-KW"/>
</dbReference>
<dbReference type="SUPFAM" id="SSF53850">
    <property type="entry name" value="Periplasmic binding protein-like II"/>
    <property type="match status" value="1"/>
</dbReference>
<evidence type="ECO:0000256" key="2">
    <source>
        <dbReference type="ARBA" id="ARBA00023015"/>
    </source>
</evidence>
<dbReference type="InterPro" id="IPR036390">
    <property type="entry name" value="WH_DNA-bd_sf"/>
</dbReference>
<dbReference type="EMBL" id="NBTY01000184">
    <property type="protein sequence ID" value="OTP67889.1"/>
    <property type="molecule type" value="Genomic_DNA"/>
</dbReference>
<proteinExistence type="inferred from homology"/>
<dbReference type="PANTHER" id="PTHR30118">
    <property type="entry name" value="HTH-TYPE TRANSCRIPTIONAL REGULATOR LEUO-RELATED"/>
    <property type="match status" value="1"/>
</dbReference>
<keyword evidence="3" id="KW-0238">DNA-binding</keyword>
<evidence type="ECO:0000313" key="6">
    <source>
        <dbReference type="EMBL" id="OTP67889.1"/>
    </source>
</evidence>
<comment type="similarity">
    <text evidence="1">Belongs to the LysR transcriptional regulatory family.</text>
</comment>
<dbReference type="PRINTS" id="PR00039">
    <property type="entry name" value="HTHLYSR"/>
</dbReference>